<accession>A0A4Y2IRK5</accession>
<reference evidence="1 2" key="1">
    <citation type="journal article" date="2019" name="Sci. Rep.">
        <title>Orb-weaving spider Araneus ventricosus genome elucidates the spidroin gene catalogue.</title>
        <authorList>
            <person name="Kono N."/>
            <person name="Nakamura H."/>
            <person name="Ohtoshi R."/>
            <person name="Moran D.A.P."/>
            <person name="Shinohara A."/>
            <person name="Yoshida Y."/>
            <person name="Fujiwara M."/>
            <person name="Mori M."/>
            <person name="Tomita M."/>
            <person name="Arakawa K."/>
        </authorList>
    </citation>
    <scope>NUCLEOTIDE SEQUENCE [LARGE SCALE GENOMIC DNA]</scope>
</reference>
<name>A0A4Y2IRK5_ARAVE</name>
<evidence type="ECO:0000313" key="1">
    <source>
        <dbReference type="EMBL" id="GBM79576.1"/>
    </source>
</evidence>
<dbReference type="AlphaFoldDB" id="A0A4Y2IRK5"/>
<organism evidence="1 2">
    <name type="scientific">Araneus ventricosus</name>
    <name type="common">Orbweaver spider</name>
    <name type="synonym">Epeira ventricosa</name>
    <dbReference type="NCBI Taxonomy" id="182803"/>
    <lineage>
        <taxon>Eukaryota</taxon>
        <taxon>Metazoa</taxon>
        <taxon>Ecdysozoa</taxon>
        <taxon>Arthropoda</taxon>
        <taxon>Chelicerata</taxon>
        <taxon>Arachnida</taxon>
        <taxon>Araneae</taxon>
        <taxon>Araneomorphae</taxon>
        <taxon>Entelegynae</taxon>
        <taxon>Araneoidea</taxon>
        <taxon>Araneidae</taxon>
        <taxon>Araneus</taxon>
    </lineage>
</organism>
<comment type="caution">
    <text evidence="1">The sequence shown here is derived from an EMBL/GenBank/DDBJ whole genome shotgun (WGS) entry which is preliminary data.</text>
</comment>
<dbReference type="Proteomes" id="UP000499080">
    <property type="component" value="Unassembled WGS sequence"/>
</dbReference>
<gene>
    <name evidence="1" type="ORF">AVEN_20338_1</name>
</gene>
<proteinExistence type="predicted"/>
<sequence length="153" mass="17586">MTSTKPSPRSSFGAASALGRVVELCRRLTTMLRSADCCIHSIFYIACPNASEEWIVVVAQNKRRAHFITTINFIFSQFMRQTFVELFWFSKLLELLDDLSLTLRYLRINAIEAEVALMRQDWRHLKTAKSVAFWRINVTEATDLAVAYRVGGF</sequence>
<evidence type="ECO:0000313" key="2">
    <source>
        <dbReference type="Proteomes" id="UP000499080"/>
    </source>
</evidence>
<protein>
    <submittedName>
        <fullName evidence="1">Uncharacterized protein</fullName>
    </submittedName>
</protein>
<dbReference type="EMBL" id="BGPR01002828">
    <property type="protein sequence ID" value="GBM79576.1"/>
    <property type="molecule type" value="Genomic_DNA"/>
</dbReference>
<keyword evidence="2" id="KW-1185">Reference proteome</keyword>